<feature type="region of interest" description="Disordered" evidence="1">
    <location>
        <begin position="1"/>
        <end position="30"/>
    </location>
</feature>
<protein>
    <recommendedName>
        <fullName evidence="2">Alpha/beta hydrolase fold-3 domain-containing protein</fullName>
    </recommendedName>
</protein>
<dbReference type="InterPro" id="IPR029058">
    <property type="entry name" value="AB_hydrolase_fold"/>
</dbReference>
<accession>A0ABR0LZB1</accession>
<dbReference type="Pfam" id="PF07859">
    <property type="entry name" value="Abhydrolase_3"/>
    <property type="match status" value="2"/>
</dbReference>
<organism evidence="3 4">
    <name type="scientific">Cryomyces antarcticus</name>
    <dbReference type="NCBI Taxonomy" id="329879"/>
    <lineage>
        <taxon>Eukaryota</taxon>
        <taxon>Fungi</taxon>
        <taxon>Dikarya</taxon>
        <taxon>Ascomycota</taxon>
        <taxon>Pezizomycotina</taxon>
        <taxon>Dothideomycetes</taxon>
        <taxon>Dothideomycetes incertae sedis</taxon>
        <taxon>Cryomyces</taxon>
    </lineage>
</organism>
<dbReference type="InterPro" id="IPR013094">
    <property type="entry name" value="AB_hydrolase_3"/>
</dbReference>
<name>A0ABR0LZB1_9PEZI</name>
<dbReference type="PANTHER" id="PTHR23025">
    <property type="entry name" value="TRIACYLGLYCEROL LIPASE"/>
    <property type="match status" value="1"/>
</dbReference>
<feature type="region of interest" description="Disordered" evidence="1">
    <location>
        <begin position="166"/>
        <end position="199"/>
    </location>
</feature>
<sequence length="364" mass="39790">MGPPGPSPVLEGPDGHRHDTTSSRTSTTSQTLLHPYHLGANVASKGPIHTAVLHTTRLPCPKQLHGKGYPVVVNFHGGGFTLGTATDDARWCDTVVGEVNAVVVSVDYRLAPENPFPTAVEDGVDAILYLAEHAEELGIDVDRMAVSGFSSGGNMSFTVPLRLQNELLGDDGDGDGNSDGVGLGSTESTSVPQKATGARRTLLRARRDVDVKAIVAWYPSTDYTQTREQRRTTSARKDQELPALLTTLFDDSYLQPPTLDMRNPYLSPGVAPQRMLARLPHDIVLFTCEWDMLLAEAQRMRDRLQHEAGKNVVYHMVPGVPHGWDKAPNPLTPTPRVAEHYLLACKELRRVFKTQRRASLPAVL</sequence>
<dbReference type="EMBL" id="JAVRRA010008310">
    <property type="protein sequence ID" value="KAK5257062.1"/>
    <property type="molecule type" value="Genomic_DNA"/>
</dbReference>
<dbReference type="SUPFAM" id="SSF53474">
    <property type="entry name" value="alpha/beta-Hydrolases"/>
    <property type="match status" value="1"/>
</dbReference>
<proteinExistence type="predicted"/>
<keyword evidence="4" id="KW-1185">Reference proteome</keyword>
<comment type="caution">
    <text evidence="3">The sequence shown here is derived from an EMBL/GenBank/DDBJ whole genome shotgun (WGS) entry which is preliminary data.</text>
</comment>
<reference evidence="3 4" key="1">
    <citation type="submission" date="2023-08" db="EMBL/GenBank/DDBJ databases">
        <title>Black Yeasts Isolated from many extreme environments.</title>
        <authorList>
            <person name="Coleine C."/>
            <person name="Stajich J.E."/>
            <person name="Selbmann L."/>
        </authorList>
    </citation>
    <scope>NUCLEOTIDE SEQUENCE [LARGE SCALE GENOMIC DNA]</scope>
    <source>
        <strain evidence="3 4">CCFEE 536</strain>
    </source>
</reference>
<feature type="domain" description="Alpha/beta hydrolase fold-3" evidence="2">
    <location>
        <begin position="72"/>
        <end position="166"/>
    </location>
</feature>
<evidence type="ECO:0000259" key="2">
    <source>
        <dbReference type="Pfam" id="PF07859"/>
    </source>
</evidence>
<feature type="domain" description="Alpha/beta hydrolase fold-3" evidence="2">
    <location>
        <begin position="201"/>
        <end position="324"/>
    </location>
</feature>
<evidence type="ECO:0000313" key="3">
    <source>
        <dbReference type="EMBL" id="KAK5257062.1"/>
    </source>
</evidence>
<gene>
    <name evidence="3" type="ORF">LTR16_001712</name>
</gene>
<dbReference type="Gene3D" id="3.40.50.1820">
    <property type="entry name" value="alpha/beta hydrolase"/>
    <property type="match status" value="1"/>
</dbReference>
<evidence type="ECO:0000256" key="1">
    <source>
        <dbReference type="SAM" id="MobiDB-lite"/>
    </source>
</evidence>
<evidence type="ECO:0000313" key="4">
    <source>
        <dbReference type="Proteomes" id="UP001357485"/>
    </source>
</evidence>
<dbReference type="Proteomes" id="UP001357485">
    <property type="component" value="Unassembled WGS sequence"/>
</dbReference>
<dbReference type="PANTHER" id="PTHR23025:SF4">
    <property type="entry name" value="ALPHA_BETA HYDROLASE FOLD-3 DOMAIN-CONTAINING PROTEIN"/>
    <property type="match status" value="1"/>
</dbReference>